<accession>A0A6B2M3X4</accession>
<protein>
    <recommendedName>
        <fullName evidence="4">PEP-CTERM protein-sorting domain-containing protein</fullName>
    </recommendedName>
</protein>
<dbReference type="RefSeq" id="WP_163965327.1">
    <property type="nucleotide sequence ID" value="NZ_JAAGNX010000002.1"/>
</dbReference>
<dbReference type="Proteomes" id="UP000478417">
    <property type="component" value="Unassembled WGS sequence"/>
</dbReference>
<keyword evidence="1" id="KW-0732">Signal</keyword>
<feature type="chain" id="PRO_5025432688" description="PEP-CTERM protein-sorting domain-containing protein" evidence="1">
    <location>
        <begin position="23"/>
        <end position="253"/>
    </location>
</feature>
<evidence type="ECO:0008006" key="4">
    <source>
        <dbReference type="Google" id="ProtNLM"/>
    </source>
</evidence>
<evidence type="ECO:0000256" key="1">
    <source>
        <dbReference type="SAM" id="SignalP"/>
    </source>
</evidence>
<keyword evidence="3" id="KW-1185">Reference proteome</keyword>
<sequence length="253" mass="26675">MNNTSRTLLLAGALLGASILSAQVTVLVDFGNDSSFRGASVDAGGAGIDENGNYWTSVWSGAFYPNMVDSTGSATTIDFGFDGAPAGTDYFNGPSGSTADPTATVYNATALGDLGADEAVYDYYVSGRFQIQGLDPTKTYDLAFFGSHKFSTDDATVYTVYTDNTYTTSVASVSLNVQTPGSPWLHNQDTVASLTGLSPQTSNILYVEFAGSGGNSGYLNAMQITEVPEPSTYALYAGFLALGMILFRRRLKD</sequence>
<name>A0A6B2M3X4_9BACT</name>
<dbReference type="EMBL" id="JAAGNX010000002">
    <property type="protein sequence ID" value="NDV62804.1"/>
    <property type="molecule type" value="Genomic_DNA"/>
</dbReference>
<proteinExistence type="predicted"/>
<comment type="caution">
    <text evidence="2">The sequence shown here is derived from an EMBL/GenBank/DDBJ whole genome shotgun (WGS) entry which is preliminary data.</text>
</comment>
<gene>
    <name evidence="2" type="ORF">G0Q06_10110</name>
</gene>
<organism evidence="2 3">
    <name type="scientific">Oceanipulchritudo coccoides</name>
    <dbReference type="NCBI Taxonomy" id="2706888"/>
    <lineage>
        <taxon>Bacteria</taxon>
        <taxon>Pseudomonadati</taxon>
        <taxon>Verrucomicrobiota</taxon>
        <taxon>Opitutia</taxon>
        <taxon>Puniceicoccales</taxon>
        <taxon>Oceanipulchritudinaceae</taxon>
        <taxon>Oceanipulchritudo</taxon>
    </lineage>
</organism>
<dbReference type="AlphaFoldDB" id="A0A6B2M3X4"/>
<evidence type="ECO:0000313" key="3">
    <source>
        <dbReference type="Proteomes" id="UP000478417"/>
    </source>
</evidence>
<feature type="signal peptide" evidence="1">
    <location>
        <begin position="1"/>
        <end position="22"/>
    </location>
</feature>
<evidence type="ECO:0000313" key="2">
    <source>
        <dbReference type="EMBL" id="NDV62804.1"/>
    </source>
</evidence>
<reference evidence="2 3" key="1">
    <citation type="submission" date="2020-02" db="EMBL/GenBank/DDBJ databases">
        <title>Albibacoteraceae fam. nov., the first described family within the subdivision 4 Verrucomicrobia.</title>
        <authorList>
            <person name="Xi F."/>
        </authorList>
    </citation>
    <scope>NUCLEOTIDE SEQUENCE [LARGE SCALE GENOMIC DNA]</scope>
    <source>
        <strain evidence="2 3">CK1056</strain>
    </source>
</reference>